<protein>
    <submittedName>
        <fullName evidence="2">Uncharacterized protein</fullName>
    </submittedName>
</protein>
<gene>
    <name evidence="2" type="ORF">PoB_006309000</name>
</gene>
<feature type="compositionally biased region" description="Basic and acidic residues" evidence="1">
    <location>
        <begin position="1"/>
        <end position="12"/>
    </location>
</feature>
<evidence type="ECO:0000313" key="2">
    <source>
        <dbReference type="EMBL" id="GFO36585.1"/>
    </source>
</evidence>
<evidence type="ECO:0000256" key="1">
    <source>
        <dbReference type="SAM" id="MobiDB-lite"/>
    </source>
</evidence>
<dbReference type="AlphaFoldDB" id="A0AAV4CXR7"/>
<dbReference type="EMBL" id="BLXT01007094">
    <property type="protein sequence ID" value="GFO36585.1"/>
    <property type="molecule type" value="Genomic_DNA"/>
</dbReference>
<sequence length="223" mass="24451">MQKDKEVGRKEGGGWGRLTEPDHSRRTGIVINRHRGNNLCTRANATCPRTAIKQKIKEVGRKEGGAGEGSLSLTARDGQVSLPIVTTELICVYARKRTLASVSRENVVRETSSTCARKFPSPTKQKLFKSRLLVSADGRANQRRRASTSLMLRSLSTVPHKYHGFSKRENVYKIVGSIQTREPQAETATSHCGFLLLSPSPTLTPVPTAVESRPSPGYEPLAS</sequence>
<accession>A0AAV4CXR7</accession>
<name>A0AAV4CXR7_9GAST</name>
<proteinExistence type="predicted"/>
<comment type="caution">
    <text evidence="2">The sequence shown here is derived from an EMBL/GenBank/DDBJ whole genome shotgun (WGS) entry which is preliminary data.</text>
</comment>
<evidence type="ECO:0000313" key="3">
    <source>
        <dbReference type="Proteomes" id="UP000735302"/>
    </source>
</evidence>
<organism evidence="2 3">
    <name type="scientific">Plakobranchus ocellatus</name>
    <dbReference type="NCBI Taxonomy" id="259542"/>
    <lineage>
        <taxon>Eukaryota</taxon>
        <taxon>Metazoa</taxon>
        <taxon>Spiralia</taxon>
        <taxon>Lophotrochozoa</taxon>
        <taxon>Mollusca</taxon>
        <taxon>Gastropoda</taxon>
        <taxon>Heterobranchia</taxon>
        <taxon>Euthyneura</taxon>
        <taxon>Panpulmonata</taxon>
        <taxon>Sacoglossa</taxon>
        <taxon>Placobranchoidea</taxon>
        <taxon>Plakobranchidae</taxon>
        <taxon>Plakobranchus</taxon>
    </lineage>
</organism>
<keyword evidence="3" id="KW-1185">Reference proteome</keyword>
<dbReference type="Proteomes" id="UP000735302">
    <property type="component" value="Unassembled WGS sequence"/>
</dbReference>
<reference evidence="2 3" key="1">
    <citation type="journal article" date="2021" name="Elife">
        <title>Chloroplast acquisition without the gene transfer in kleptoplastic sea slugs, Plakobranchus ocellatus.</title>
        <authorList>
            <person name="Maeda T."/>
            <person name="Takahashi S."/>
            <person name="Yoshida T."/>
            <person name="Shimamura S."/>
            <person name="Takaki Y."/>
            <person name="Nagai Y."/>
            <person name="Toyoda A."/>
            <person name="Suzuki Y."/>
            <person name="Arimoto A."/>
            <person name="Ishii H."/>
            <person name="Satoh N."/>
            <person name="Nishiyama T."/>
            <person name="Hasebe M."/>
            <person name="Maruyama T."/>
            <person name="Minagawa J."/>
            <person name="Obokata J."/>
            <person name="Shigenobu S."/>
        </authorList>
    </citation>
    <scope>NUCLEOTIDE SEQUENCE [LARGE SCALE GENOMIC DNA]</scope>
</reference>
<feature type="region of interest" description="Disordered" evidence="1">
    <location>
        <begin position="1"/>
        <end position="22"/>
    </location>
</feature>